<dbReference type="SUPFAM" id="SSF48498">
    <property type="entry name" value="Tetracyclin repressor-like, C-terminal domain"/>
    <property type="match status" value="1"/>
</dbReference>
<dbReference type="SUPFAM" id="SSF46689">
    <property type="entry name" value="Homeodomain-like"/>
    <property type="match status" value="1"/>
</dbReference>
<reference evidence="4 5" key="1">
    <citation type="submission" date="2019-09" db="EMBL/GenBank/DDBJ databases">
        <title>Phylogeny of genus Pseudoclavibacter and closely related genus.</title>
        <authorList>
            <person name="Li Y."/>
        </authorList>
    </citation>
    <scope>NUCLEOTIDE SEQUENCE [LARGE SCALE GENOMIC DNA]</scope>
    <source>
        <strain evidence="4 5">DSM 23821</strain>
    </source>
</reference>
<dbReference type="AlphaFoldDB" id="A0A7J5BMB0"/>
<keyword evidence="1" id="KW-0805">Transcription regulation</keyword>
<dbReference type="Pfam" id="PF13305">
    <property type="entry name" value="TetR_C_33"/>
    <property type="match status" value="1"/>
</dbReference>
<accession>A0A7J5BMB0</accession>
<keyword evidence="2" id="KW-0804">Transcription</keyword>
<dbReference type="InterPro" id="IPR025996">
    <property type="entry name" value="MT1864/Rv1816-like_C"/>
</dbReference>
<evidence type="ECO:0000256" key="1">
    <source>
        <dbReference type="ARBA" id="ARBA00023015"/>
    </source>
</evidence>
<gene>
    <name evidence="4" type="ORF">F8O01_17595</name>
</gene>
<name>A0A7J5BMB0_9MICO</name>
<dbReference type="OrthoDB" id="3784817at2"/>
<dbReference type="InterPro" id="IPR009057">
    <property type="entry name" value="Homeodomain-like_sf"/>
</dbReference>
<evidence type="ECO:0000259" key="3">
    <source>
        <dbReference type="Pfam" id="PF13305"/>
    </source>
</evidence>
<evidence type="ECO:0000256" key="2">
    <source>
        <dbReference type="ARBA" id="ARBA00023163"/>
    </source>
</evidence>
<dbReference type="InterPro" id="IPR036271">
    <property type="entry name" value="Tet_transcr_reg_TetR-rel_C_sf"/>
</dbReference>
<keyword evidence="5" id="KW-1185">Reference proteome</keyword>
<evidence type="ECO:0000313" key="5">
    <source>
        <dbReference type="Proteomes" id="UP000467240"/>
    </source>
</evidence>
<organism evidence="4 5">
    <name type="scientific">Pseudoclavibacter chungangensis</name>
    <dbReference type="NCBI Taxonomy" id="587635"/>
    <lineage>
        <taxon>Bacteria</taxon>
        <taxon>Bacillati</taxon>
        <taxon>Actinomycetota</taxon>
        <taxon>Actinomycetes</taxon>
        <taxon>Micrococcales</taxon>
        <taxon>Microbacteriaceae</taxon>
        <taxon>Pseudoclavibacter</taxon>
    </lineage>
</organism>
<protein>
    <submittedName>
        <fullName evidence="4">TetR/AcrR family transcriptional regulator</fullName>
    </submittedName>
</protein>
<dbReference type="Gene3D" id="1.10.357.10">
    <property type="entry name" value="Tetracycline Repressor, domain 2"/>
    <property type="match status" value="1"/>
</dbReference>
<proteinExistence type="predicted"/>
<sequence length="188" mass="20286">MLTRREEITLRKLVKGTGLSTMSVYTYFNGMPGLLGAVRQEGFSRLSASLARLADTSDPVADLAAAGAAYAVAAENSPELYALMFDGSLPLPDDRAADATLMHVVDVVRRCVEARRFTAETDALTLARELWMFGHGACMLFVARVMSFDEVEPVVRSGLVRLYSAAGDDPKLAAHSVTQGWEAVVDAK</sequence>
<dbReference type="EMBL" id="WBJZ01000044">
    <property type="protein sequence ID" value="KAB1651763.1"/>
    <property type="molecule type" value="Genomic_DNA"/>
</dbReference>
<evidence type="ECO:0000313" key="4">
    <source>
        <dbReference type="EMBL" id="KAB1651763.1"/>
    </source>
</evidence>
<feature type="domain" description="HTH-type transcriptional regulator MT1864/Rv1816-like C-terminal" evidence="3">
    <location>
        <begin position="63"/>
        <end position="146"/>
    </location>
</feature>
<comment type="caution">
    <text evidence="4">The sequence shown here is derived from an EMBL/GenBank/DDBJ whole genome shotgun (WGS) entry which is preliminary data.</text>
</comment>
<dbReference type="Proteomes" id="UP000467240">
    <property type="component" value="Unassembled WGS sequence"/>
</dbReference>